<sequence>MPNNLPHDITINILIKLPVKSLLRFKCISKSWRSLIEDDTYKSHKIFVTGGDCDKTDDYFYSIDGPLQHDSIASLLKSPIPEITKLSSVCFINGILVLILPCYPYDLVVFWNPAISKSRIIQCPILRKRERTTNWKQFHAAIYGVGYVSSTDDYKIIRVGQKYYSSYYNVHIYSTNSNSWKLMGKFHPNNKFFDGDIVTVDGIVYIIAITDLCNISPNDFTIVRFNLEKEKFQEILFPDRIKSWEDPALCTLGENLCLTRLHNDSRRDFEVWYMTKNGMSYSWSKMLTIPSVHCGRCLRPVSFMIKNGDILFLWHKGEFVVYNSKKHKLEEVKVAGLEAPLYFNWVVPYVETLFFPKS</sequence>
<dbReference type="RefSeq" id="XP_075086128.1">
    <property type="nucleotide sequence ID" value="XM_075230027.1"/>
</dbReference>
<keyword evidence="1" id="KW-1185">Reference proteome</keyword>
<evidence type="ECO:0000313" key="1">
    <source>
        <dbReference type="Proteomes" id="UP000790787"/>
    </source>
</evidence>
<reference evidence="2" key="2">
    <citation type="submission" date="2025-08" db="UniProtKB">
        <authorList>
            <consortium name="RefSeq"/>
        </authorList>
    </citation>
    <scope>IDENTIFICATION</scope>
    <source>
        <tissue evidence="2">Leaf</tissue>
    </source>
</reference>
<name>A0AC58SMC1_TOBAC</name>
<gene>
    <name evidence="2" type="primary">LOC142168860</name>
</gene>
<dbReference type="Proteomes" id="UP000790787">
    <property type="component" value="Chromosome 14"/>
</dbReference>
<accession>A0AC58SMC1</accession>
<proteinExistence type="predicted"/>
<protein>
    <submittedName>
        <fullName evidence="2">F-box/kelch-repeat protein At3g23880-like</fullName>
    </submittedName>
</protein>
<evidence type="ECO:0000313" key="2">
    <source>
        <dbReference type="RefSeq" id="XP_075086128.1"/>
    </source>
</evidence>
<organism evidence="1 2">
    <name type="scientific">Nicotiana tabacum</name>
    <name type="common">Common tobacco</name>
    <dbReference type="NCBI Taxonomy" id="4097"/>
    <lineage>
        <taxon>Eukaryota</taxon>
        <taxon>Viridiplantae</taxon>
        <taxon>Streptophyta</taxon>
        <taxon>Embryophyta</taxon>
        <taxon>Tracheophyta</taxon>
        <taxon>Spermatophyta</taxon>
        <taxon>Magnoliopsida</taxon>
        <taxon>eudicotyledons</taxon>
        <taxon>Gunneridae</taxon>
        <taxon>Pentapetalae</taxon>
        <taxon>asterids</taxon>
        <taxon>lamiids</taxon>
        <taxon>Solanales</taxon>
        <taxon>Solanaceae</taxon>
        <taxon>Nicotianoideae</taxon>
        <taxon>Nicotianeae</taxon>
        <taxon>Nicotiana</taxon>
    </lineage>
</organism>
<reference evidence="1" key="1">
    <citation type="journal article" date="2014" name="Nat. Commun.">
        <title>The tobacco genome sequence and its comparison with those of tomato and potato.</title>
        <authorList>
            <person name="Sierro N."/>
            <person name="Battey J.N."/>
            <person name="Ouadi S."/>
            <person name="Bakaher N."/>
            <person name="Bovet L."/>
            <person name="Willig A."/>
            <person name="Goepfert S."/>
            <person name="Peitsch M.C."/>
            <person name="Ivanov N.V."/>
        </authorList>
    </citation>
    <scope>NUCLEOTIDE SEQUENCE [LARGE SCALE GENOMIC DNA]</scope>
</reference>